<sequence length="239" mass="26200">MTYHSTKPLTQGFSFYFGVLGGLSGGSKLGFGSTAVLFIDHAENLLTASNSKIAATLPLAAEALAVREALIIARNFQLERIILESDSLILIQALKSKASIAEIQVILDDILDLARHISNCGDGNALAHEVAKLSAGGSLQQDWVQAANHGEHFEKRERHVTANGKQIMSMLKWVRMHPKVMWPRRLVFLMWVSCGYSFGNLSRSQLELLSAGGCSRRRPCCGFGRKSSVVGFIFKVQLQ</sequence>
<dbReference type="EMBL" id="SDMP01000004">
    <property type="protein sequence ID" value="RYR60113.1"/>
    <property type="molecule type" value="Genomic_DNA"/>
</dbReference>
<organism evidence="2 3">
    <name type="scientific">Arachis hypogaea</name>
    <name type="common">Peanut</name>
    <dbReference type="NCBI Taxonomy" id="3818"/>
    <lineage>
        <taxon>Eukaryota</taxon>
        <taxon>Viridiplantae</taxon>
        <taxon>Streptophyta</taxon>
        <taxon>Embryophyta</taxon>
        <taxon>Tracheophyta</taxon>
        <taxon>Spermatophyta</taxon>
        <taxon>Magnoliopsida</taxon>
        <taxon>eudicotyledons</taxon>
        <taxon>Gunneridae</taxon>
        <taxon>Pentapetalae</taxon>
        <taxon>rosids</taxon>
        <taxon>fabids</taxon>
        <taxon>Fabales</taxon>
        <taxon>Fabaceae</taxon>
        <taxon>Papilionoideae</taxon>
        <taxon>50 kb inversion clade</taxon>
        <taxon>dalbergioids sensu lato</taxon>
        <taxon>Dalbergieae</taxon>
        <taxon>Pterocarpus clade</taxon>
        <taxon>Arachis</taxon>
    </lineage>
</organism>
<gene>
    <name evidence="2" type="ORF">Ahy_A04g017204</name>
</gene>
<dbReference type="PANTHER" id="PTHR47074:SF11">
    <property type="entry name" value="REVERSE TRANSCRIPTASE-LIKE PROTEIN"/>
    <property type="match status" value="1"/>
</dbReference>
<dbReference type="SUPFAM" id="SSF53098">
    <property type="entry name" value="Ribonuclease H-like"/>
    <property type="match status" value="1"/>
</dbReference>
<dbReference type="InterPro" id="IPR036397">
    <property type="entry name" value="RNaseH_sf"/>
</dbReference>
<proteinExistence type="predicted"/>
<reference evidence="2 3" key="1">
    <citation type="submission" date="2019-01" db="EMBL/GenBank/DDBJ databases">
        <title>Sequencing of cultivated peanut Arachis hypogaea provides insights into genome evolution and oil improvement.</title>
        <authorList>
            <person name="Chen X."/>
        </authorList>
    </citation>
    <scope>NUCLEOTIDE SEQUENCE [LARGE SCALE GENOMIC DNA]</scope>
    <source>
        <strain evidence="3">cv. Fuhuasheng</strain>
        <tissue evidence="2">Leaves</tissue>
    </source>
</reference>
<evidence type="ECO:0000313" key="2">
    <source>
        <dbReference type="EMBL" id="RYR60113.1"/>
    </source>
</evidence>
<comment type="caution">
    <text evidence="2">The sequence shown here is derived from an EMBL/GenBank/DDBJ whole genome shotgun (WGS) entry which is preliminary data.</text>
</comment>
<evidence type="ECO:0000313" key="3">
    <source>
        <dbReference type="Proteomes" id="UP000289738"/>
    </source>
</evidence>
<protein>
    <recommendedName>
        <fullName evidence="1">RNase H type-1 domain-containing protein</fullName>
    </recommendedName>
</protein>
<dbReference type="Proteomes" id="UP000289738">
    <property type="component" value="Chromosome A04"/>
</dbReference>
<dbReference type="CDD" id="cd06222">
    <property type="entry name" value="RNase_H_like"/>
    <property type="match status" value="1"/>
</dbReference>
<dbReference type="InterPro" id="IPR052929">
    <property type="entry name" value="RNase_H-like_EbsB-rel"/>
</dbReference>
<accession>A0A445DAB8</accession>
<dbReference type="InterPro" id="IPR012337">
    <property type="entry name" value="RNaseH-like_sf"/>
</dbReference>
<evidence type="ECO:0000259" key="1">
    <source>
        <dbReference type="Pfam" id="PF13456"/>
    </source>
</evidence>
<dbReference type="AlphaFoldDB" id="A0A445DAB8"/>
<dbReference type="PANTHER" id="PTHR47074">
    <property type="entry name" value="BNAC02G40300D PROTEIN"/>
    <property type="match status" value="1"/>
</dbReference>
<dbReference type="GO" id="GO:0004523">
    <property type="term" value="F:RNA-DNA hybrid ribonuclease activity"/>
    <property type="evidence" value="ECO:0007669"/>
    <property type="project" value="InterPro"/>
</dbReference>
<dbReference type="GO" id="GO:0003676">
    <property type="term" value="F:nucleic acid binding"/>
    <property type="evidence" value="ECO:0007669"/>
    <property type="project" value="InterPro"/>
</dbReference>
<keyword evidence="3" id="KW-1185">Reference proteome</keyword>
<dbReference type="InterPro" id="IPR002156">
    <property type="entry name" value="RNaseH_domain"/>
</dbReference>
<dbReference type="InterPro" id="IPR044730">
    <property type="entry name" value="RNase_H-like_dom_plant"/>
</dbReference>
<name>A0A445DAB8_ARAHY</name>
<dbReference type="Gene3D" id="3.30.420.10">
    <property type="entry name" value="Ribonuclease H-like superfamily/Ribonuclease H"/>
    <property type="match status" value="1"/>
</dbReference>
<feature type="domain" description="RNase H type-1" evidence="1">
    <location>
        <begin position="30"/>
        <end position="120"/>
    </location>
</feature>
<dbReference type="Pfam" id="PF13456">
    <property type="entry name" value="RVT_3"/>
    <property type="match status" value="1"/>
</dbReference>